<proteinExistence type="predicted"/>
<dbReference type="Pfam" id="PF12833">
    <property type="entry name" value="HTH_18"/>
    <property type="match status" value="1"/>
</dbReference>
<dbReference type="InterPro" id="IPR050959">
    <property type="entry name" value="MarA-like"/>
</dbReference>
<dbReference type="SMART" id="SM00342">
    <property type="entry name" value="HTH_ARAC"/>
    <property type="match status" value="1"/>
</dbReference>
<evidence type="ECO:0000256" key="2">
    <source>
        <dbReference type="ARBA" id="ARBA00023125"/>
    </source>
</evidence>
<dbReference type="InterPro" id="IPR018060">
    <property type="entry name" value="HTH_AraC"/>
</dbReference>
<dbReference type="Proteomes" id="UP000290567">
    <property type="component" value="Unassembled WGS sequence"/>
</dbReference>
<dbReference type="InterPro" id="IPR010499">
    <property type="entry name" value="AraC_E-bd"/>
</dbReference>
<accession>A0A4P5P5S5</accession>
<dbReference type="SMART" id="SM00871">
    <property type="entry name" value="AraC_E_bind"/>
    <property type="match status" value="1"/>
</dbReference>
<evidence type="ECO:0000259" key="4">
    <source>
        <dbReference type="PROSITE" id="PS01124"/>
    </source>
</evidence>
<sequence length="311" mass="36016">MPKDIERFAATLSYIEDHLFEEISLGVLAKQALLSEYTFHRFFTYLTGYSFSTYVRNRRLSEAVDLLKNGNLTIDEISDQCGYANRSAFHRAFCKFHNQTPSQVKDSKANVHFFPPIRLKIQIEGGNLLNYRIERLPGFKMIGRMKQYELDEHLFNKTGKQWEAFYMDQSLRTLAESSAVKKNFFGANRAPYFAVGNPKTPKSGFLNYFTGFVLNQSIIDKHTILEIPRQTYVVFTSEPYDYRVTANVSAAYHRLQQSIFNSWLPQTKYVKTSGAELETYVSIENQACLEIWLPIKDEGVNVNETHNERKS</sequence>
<dbReference type="GO" id="GO:0003700">
    <property type="term" value="F:DNA-binding transcription factor activity"/>
    <property type="evidence" value="ECO:0007669"/>
    <property type="project" value="InterPro"/>
</dbReference>
<dbReference type="GO" id="GO:0043565">
    <property type="term" value="F:sequence-specific DNA binding"/>
    <property type="evidence" value="ECO:0007669"/>
    <property type="project" value="InterPro"/>
</dbReference>
<dbReference type="SUPFAM" id="SSF46689">
    <property type="entry name" value="Homeodomain-like"/>
    <property type="match status" value="2"/>
</dbReference>
<comment type="caution">
    <text evidence="5">The sequence shown here is derived from an EMBL/GenBank/DDBJ whole genome shotgun (WGS) entry which is preliminary data.</text>
</comment>
<keyword evidence="1" id="KW-0805">Transcription regulation</keyword>
<dbReference type="PANTHER" id="PTHR47504">
    <property type="entry name" value="RIGHT ORIGIN-BINDING PROTEIN"/>
    <property type="match status" value="1"/>
</dbReference>
<dbReference type="InterPro" id="IPR009057">
    <property type="entry name" value="Homeodomain-like_sf"/>
</dbReference>
<evidence type="ECO:0000313" key="6">
    <source>
        <dbReference type="Proteomes" id="UP000290567"/>
    </source>
</evidence>
<dbReference type="RefSeq" id="WP_146621675.1">
    <property type="nucleotide sequence ID" value="NZ_BJCC01000009.1"/>
</dbReference>
<dbReference type="PROSITE" id="PS01124">
    <property type="entry name" value="HTH_ARAC_FAMILY_2"/>
    <property type="match status" value="1"/>
</dbReference>
<dbReference type="Gene3D" id="1.10.10.60">
    <property type="entry name" value="Homeodomain-like"/>
    <property type="match status" value="2"/>
</dbReference>
<dbReference type="InterPro" id="IPR011256">
    <property type="entry name" value="Reg_factor_effector_dom_sf"/>
</dbReference>
<dbReference type="OrthoDB" id="9801123at2"/>
<gene>
    <name evidence="5" type="ORF">NRIC_10960</name>
</gene>
<keyword evidence="3" id="KW-0804">Transcription</keyword>
<keyword evidence="2" id="KW-0238">DNA-binding</keyword>
<dbReference type="SUPFAM" id="SSF55136">
    <property type="entry name" value="Probable bacterial effector-binding domain"/>
    <property type="match status" value="1"/>
</dbReference>
<dbReference type="InterPro" id="IPR029441">
    <property type="entry name" value="Cass2"/>
</dbReference>
<name>A0A4P5P5S5_9ENTE</name>
<dbReference type="PANTHER" id="PTHR47504:SF5">
    <property type="entry name" value="RIGHT ORIGIN-BINDING PROTEIN"/>
    <property type="match status" value="1"/>
</dbReference>
<dbReference type="Pfam" id="PF14526">
    <property type="entry name" value="Cass2"/>
    <property type="match status" value="1"/>
</dbReference>
<dbReference type="EMBL" id="BJCC01000009">
    <property type="protein sequence ID" value="GCF93205.1"/>
    <property type="molecule type" value="Genomic_DNA"/>
</dbReference>
<evidence type="ECO:0000256" key="3">
    <source>
        <dbReference type="ARBA" id="ARBA00023163"/>
    </source>
</evidence>
<organism evidence="5 6">
    <name type="scientific">Enterococcus florum</name>
    <dbReference type="NCBI Taxonomy" id="2480627"/>
    <lineage>
        <taxon>Bacteria</taxon>
        <taxon>Bacillati</taxon>
        <taxon>Bacillota</taxon>
        <taxon>Bacilli</taxon>
        <taxon>Lactobacillales</taxon>
        <taxon>Enterococcaceae</taxon>
        <taxon>Enterococcus</taxon>
    </lineage>
</organism>
<feature type="domain" description="HTH araC/xylS-type" evidence="4">
    <location>
        <begin position="9"/>
        <end position="107"/>
    </location>
</feature>
<evidence type="ECO:0000256" key="1">
    <source>
        <dbReference type="ARBA" id="ARBA00023015"/>
    </source>
</evidence>
<dbReference type="AlphaFoldDB" id="A0A4P5P5S5"/>
<evidence type="ECO:0000313" key="5">
    <source>
        <dbReference type="EMBL" id="GCF93205.1"/>
    </source>
</evidence>
<keyword evidence="6" id="KW-1185">Reference proteome</keyword>
<reference evidence="6" key="1">
    <citation type="submission" date="2019-02" db="EMBL/GenBank/DDBJ databases">
        <title>Draft genome sequence of Enterococcus sp. Gos25-1.</title>
        <authorList>
            <person name="Tanaka N."/>
            <person name="Shiwa Y."/>
            <person name="Fujita N."/>
        </authorList>
    </citation>
    <scope>NUCLEOTIDE SEQUENCE [LARGE SCALE GENOMIC DNA]</scope>
    <source>
        <strain evidence="6">Gos25-1</strain>
    </source>
</reference>
<protein>
    <submittedName>
        <fullName evidence="5">AraC family transcriptional regulator</fullName>
    </submittedName>
</protein>
<dbReference type="Gene3D" id="3.20.80.10">
    <property type="entry name" value="Regulatory factor, effector binding domain"/>
    <property type="match status" value="1"/>
</dbReference>